<evidence type="ECO:0000313" key="1">
    <source>
        <dbReference type="EMBL" id="QDV25344.1"/>
    </source>
</evidence>
<name>A0A518G9S1_9BACT</name>
<protein>
    <submittedName>
        <fullName evidence="1">Molybdenum carrier</fullName>
    </submittedName>
</protein>
<gene>
    <name evidence="1" type="ORF">Q31a_36690</name>
</gene>
<sequence length="167" mass="18527">MAVNRHGVERIVSGGQTGVDRGALDAAIALGIPHGGWCPRGRGAEDGVIADKYQLQEHASRDYAERTRQNVIDSDGTLILYRERLQGGTLLTHRFAQQLNKPLLRMRLDRPVHYDRIALWLQTRSIRVLNIAGPRGSSHSGIAMLAFEVICKLFQSSEALPFSAEEK</sequence>
<dbReference type="SUPFAM" id="SSF102405">
    <property type="entry name" value="MCP/YpsA-like"/>
    <property type="match status" value="1"/>
</dbReference>
<dbReference type="EMBL" id="CP036298">
    <property type="protein sequence ID" value="QDV25344.1"/>
    <property type="molecule type" value="Genomic_DNA"/>
</dbReference>
<dbReference type="InterPro" id="IPR024755">
    <property type="entry name" value="cpYpsA"/>
</dbReference>
<dbReference type="KEGG" id="ahel:Q31a_36690"/>
<accession>A0A518G9S1</accession>
<keyword evidence="2" id="KW-1185">Reference proteome</keyword>
<reference evidence="1 2" key="1">
    <citation type="submission" date="2019-02" db="EMBL/GenBank/DDBJ databases">
        <title>Deep-cultivation of Planctomycetes and their phenomic and genomic characterization uncovers novel biology.</title>
        <authorList>
            <person name="Wiegand S."/>
            <person name="Jogler M."/>
            <person name="Boedeker C."/>
            <person name="Pinto D."/>
            <person name="Vollmers J."/>
            <person name="Rivas-Marin E."/>
            <person name="Kohn T."/>
            <person name="Peeters S.H."/>
            <person name="Heuer A."/>
            <person name="Rast P."/>
            <person name="Oberbeckmann S."/>
            <person name="Bunk B."/>
            <person name="Jeske O."/>
            <person name="Meyerdierks A."/>
            <person name="Storesund J.E."/>
            <person name="Kallscheuer N."/>
            <person name="Luecker S."/>
            <person name="Lage O.M."/>
            <person name="Pohl T."/>
            <person name="Merkel B.J."/>
            <person name="Hornburger P."/>
            <person name="Mueller R.-W."/>
            <person name="Bruemmer F."/>
            <person name="Labrenz M."/>
            <person name="Spormann A.M."/>
            <person name="Op den Camp H."/>
            <person name="Overmann J."/>
            <person name="Amann R."/>
            <person name="Jetten M.S.M."/>
            <person name="Mascher T."/>
            <person name="Medema M.H."/>
            <person name="Devos D.P."/>
            <person name="Kaster A.-K."/>
            <person name="Ovreas L."/>
            <person name="Rohde M."/>
            <person name="Galperin M.Y."/>
            <person name="Jogler C."/>
        </authorList>
    </citation>
    <scope>NUCLEOTIDE SEQUENCE [LARGE SCALE GENOMIC DNA]</scope>
    <source>
        <strain evidence="1 2">Q31a</strain>
    </source>
</reference>
<dbReference type="Gene3D" id="3.40.50.450">
    <property type="match status" value="1"/>
</dbReference>
<dbReference type="AlphaFoldDB" id="A0A518G9S1"/>
<dbReference type="Proteomes" id="UP000318017">
    <property type="component" value="Chromosome"/>
</dbReference>
<dbReference type="OrthoDB" id="283616at2"/>
<organism evidence="1 2">
    <name type="scientific">Aureliella helgolandensis</name>
    <dbReference type="NCBI Taxonomy" id="2527968"/>
    <lineage>
        <taxon>Bacteria</taxon>
        <taxon>Pseudomonadati</taxon>
        <taxon>Planctomycetota</taxon>
        <taxon>Planctomycetia</taxon>
        <taxon>Pirellulales</taxon>
        <taxon>Pirellulaceae</taxon>
        <taxon>Aureliella</taxon>
    </lineage>
</organism>
<dbReference type="Pfam" id="PF12694">
    <property type="entry name" value="cpYpsA"/>
    <property type="match status" value="1"/>
</dbReference>
<dbReference type="RefSeq" id="WP_145080277.1">
    <property type="nucleotide sequence ID" value="NZ_CP036298.1"/>
</dbReference>
<proteinExistence type="predicted"/>
<evidence type="ECO:0000313" key="2">
    <source>
        <dbReference type="Proteomes" id="UP000318017"/>
    </source>
</evidence>